<evidence type="ECO:0000256" key="1">
    <source>
        <dbReference type="SAM" id="MobiDB-lite"/>
    </source>
</evidence>
<proteinExistence type="predicted"/>
<reference evidence="2 3" key="2">
    <citation type="submission" date="2018-11" db="EMBL/GenBank/DDBJ databases">
        <authorList>
            <consortium name="Pathogen Informatics"/>
        </authorList>
    </citation>
    <scope>NUCLEOTIDE SEQUENCE [LARGE SCALE GENOMIC DNA]</scope>
</reference>
<evidence type="ECO:0000313" key="4">
    <source>
        <dbReference type="WBParaSite" id="GPUH_0000792901-mRNA-1"/>
    </source>
</evidence>
<feature type="compositionally biased region" description="Basic and acidic residues" evidence="1">
    <location>
        <begin position="20"/>
        <end position="39"/>
    </location>
</feature>
<dbReference type="Proteomes" id="UP000271098">
    <property type="component" value="Unassembled WGS sequence"/>
</dbReference>
<reference evidence="4" key="1">
    <citation type="submission" date="2016-06" db="UniProtKB">
        <authorList>
            <consortium name="WormBaseParasite"/>
        </authorList>
    </citation>
    <scope>IDENTIFICATION</scope>
</reference>
<dbReference type="EMBL" id="UYRT01021707">
    <property type="protein sequence ID" value="VDK60123.1"/>
    <property type="molecule type" value="Genomic_DNA"/>
</dbReference>
<evidence type="ECO:0000313" key="3">
    <source>
        <dbReference type="Proteomes" id="UP000271098"/>
    </source>
</evidence>
<accession>A0A183DGS9</accession>
<name>A0A183DGS9_9BILA</name>
<protein>
    <submittedName>
        <fullName evidence="2 4">Uncharacterized protein</fullName>
    </submittedName>
</protein>
<feature type="region of interest" description="Disordered" evidence="1">
    <location>
        <begin position="1"/>
        <end position="39"/>
    </location>
</feature>
<gene>
    <name evidence="2" type="ORF">GPUH_LOCUS7919</name>
</gene>
<organism evidence="4">
    <name type="scientific">Gongylonema pulchrum</name>
    <dbReference type="NCBI Taxonomy" id="637853"/>
    <lineage>
        <taxon>Eukaryota</taxon>
        <taxon>Metazoa</taxon>
        <taxon>Ecdysozoa</taxon>
        <taxon>Nematoda</taxon>
        <taxon>Chromadorea</taxon>
        <taxon>Rhabditida</taxon>
        <taxon>Spirurina</taxon>
        <taxon>Spiruromorpha</taxon>
        <taxon>Spiruroidea</taxon>
        <taxon>Gongylonematidae</taxon>
        <taxon>Gongylonema</taxon>
    </lineage>
</organism>
<dbReference type="OrthoDB" id="10264062at2759"/>
<sequence>MKTVAHMIRHSSARESSVAHSEEHIPTFERKASDGGIERKTRNGSIVTLDFDCEAPTEASRRKERLLNALKKEVWCLIKVRFLRNLILAYFRTS</sequence>
<dbReference type="WBParaSite" id="GPUH_0000792901-mRNA-1">
    <property type="protein sequence ID" value="GPUH_0000792901-mRNA-1"/>
    <property type="gene ID" value="GPUH_0000792901"/>
</dbReference>
<dbReference type="AlphaFoldDB" id="A0A183DGS9"/>
<evidence type="ECO:0000313" key="2">
    <source>
        <dbReference type="EMBL" id="VDK60123.1"/>
    </source>
</evidence>
<keyword evidence="3" id="KW-1185">Reference proteome</keyword>